<dbReference type="HOGENOM" id="CLU_050493_0_0_5"/>
<accession>N6VAH1</accession>
<evidence type="ECO:0000313" key="1">
    <source>
        <dbReference type="EMBL" id="ENN90825.1"/>
    </source>
</evidence>
<dbReference type="eggNOG" id="ENOG50339TN">
    <property type="taxonomic scope" value="Bacteria"/>
</dbReference>
<name>N6VAH1_9HYPH</name>
<dbReference type="NCBIfam" id="NF041327">
    <property type="entry name" value="Bgr08870_fam"/>
    <property type="match status" value="1"/>
</dbReference>
<dbReference type="RefSeq" id="WP_010703941.1">
    <property type="nucleotide sequence ID" value="NZ_KB915628.1"/>
</dbReference>
<gene>
    <name evidence="1" type="ORF">m07a_08250</name>
</gene>
<dbReference type="AlphaFoldDB" id="N6VAH1"/>
<organism evidence="1 2">
    <name type="scientific">Bartonella schoenbuchensis m07a</name>
    <dbReference type="NCBI Taxonomy" id="1094496"/>
    <lineage>
        <taxon>Bacteria</taxon>
        <taxon>Pseudomonadati</taxon>
        <taxon>Pseudomonadota</taxon>
        <taxon>Alphaproteobacteria</taxon>
        <taxon>Hyphomicrobiales</taxon>
        <taxon>Bartonellaceae</taxon>
        <taxon>Bartonella</taxon>
    </lineage>
</organism>
<dbReference type="Proteomes" id="UP000014242">
    <property type="component" value="Unassembled WGS sequence"/>
</dbReference>
<comment type="caution">
    <text evidence="1">The sequence shown here is derived from an EMBL/GenBank/DDBJ whole genome shotgun (WGS) entry which is preliminary data.</text>
</comment>
<sequence>MAKTKKLTMELPLEGRFISTEFPITREDLIIIDQAVSDLDEKTDSKAPLQHTHAIDHVSEFEDALSGKMAADKTFALVDLTDVKGAKDASENHVLYKSGEDRFAFGDPALLFHPHQHEVEDITGLKDHLERINVDLKDYGRLSGENKWEDTNVFKGKINIEEGIELTDTSSLTLKQNDKVVTNLNATESLLKGPLKVDGKPVYTKTQLDEAMSKEIEKLKQSLPDESTDYSKNSDAELLITQSMRIQWPYWVTDKTKVEIQAWGGGGGGGGVQNDIHPAGGGGGSGCVVWYGYKSSLNGHHDIVIGSGGIGGNSGGHTIIGNNFIAVAGGCGGWAGLEKKAGIGGYGSRGGNFGLVTSEQPGLVKGYDGYGGGNGHSQMVSGFGGNAGNPCREFGRGGVGANRTGFTKNEGADGAVLIRLWKN</sequence>
<keyword evidence="2" id="KW-1185">Reference proteome</keyword>
<dbReference type="EMBL" id="AGWC01000005">
    <property type="protein sequence ID" value="ENN90825.1"/>
    <property type="molecule type" value="Genomic_DNA"/>
</dbReference>
<dbReference type="PATRIC" id="fig|1094496.3.peg.845"/>
<proteinExistence type="predicted"/>
<reference evidence="1 2" key="1">
    <citation type="journal article" date="2013" name="PLoS Genet.">
        <title>A gene transfer agent and a dynamic repertoire of secretion systems hold the keys to the explosive radiation of the emerging pathogen Bartonella.</title>
        <authorList>
            <person name="Guy L."/>
            <person name="Nystedt B."/>
            <person name="Toft C."/>
            <person name="Zaremba-Niedzwiedzka K."/>
            <person name="Berglund E.C."/>
            <person name="Granberg F."/>
            <person name="Naslund K."/>
            <person name="Eriksson A.S."/>
            <person name="Andersson S.G."/>
        </authorList>
    </citation>
    <scope>NUCLEOTIDE SEQUENCE [LARGE SCALE GENOMIC DNA]</scope>
    <source>
        <strain evidence="2">m07a</strain>
    </source>
</reference>
<protein>
    <recommendedName>
        <fullName evidence="3">Phage tail repeat like</fullName>
    </recommendedName>
</protein>
<evidence type="ECO:0008006" key="3">
    <source>
        <dbReference type="Google" id="ProtNLM"/>
    </source>
</evidence>
<evidence type="ECO:0000313" key="2">
    <source>
        <dbReference type="Proteomes" id="UP000014242"/>
    </source>
</evidence>